<dbReference type="EMBL" id="JAUCMV010000002">
    <property type="protein sequence ID" value="KAK0414582.1"/>
    <property type="molecule type" value="Genomic_DNA"/>
</dbReference>
<dbReference type="AlphaFoldDB" id="A0AA39I163"/>
<comment type="caution">
    <text evidence="1">The sequence shown here is derived from an EMBL/GenBank/DDBJ whole genome shotgun (WGS) entry which is preliminary data.</text>
</comment>
<dbReference type="Proteomes" id="UP001175271">
    <property type="component" value="Unassembled WGS sequence"/>
</dbReference>
<evidence type="ECO:0000313" key="1">
    <source>
        <dbReference type="EMBL" id="KAK0414582.1"/>
    </source>
</evidence>
<accession>A0AA39I163</accession>
<keyword evidence="2" id="KW-1185">Reference proteome</keyword>
<name>A0AA39I163_9BILA</name>
<organism evidence="1 2">
    <name type="scientific">Steinernema hermaphroditum</name>
    <dbReference type="NCBI Taxonomy" id="289476"/>
    <lineage>
        <taxon>Eukaryota</taxon>
        <taxon>Metazoa</taxon>
        <taxon>Ecdysozoa</taxon>
        <taxon>Nematoda</taxon>
        <taxon>Chromadorea</taxon>
        <taxon>Rhabditida</taxon>
        <taxon>Tylenchina</taxon>
        <taxon>Panagrolaimomorpha</taxon>
        <taxon>Strongyloidoidea</taxon>
        <taxon>Steinernematidae</taxon>
        <taxon>Steinernema</taxon>
    </lineage>
</organism>
<proteinExistence type="predicted"/>
<protein>
    <submittedName>
        <fullName evidence="1">Uncharacterized protein</fullName>
    </submittedName>
</protein>
<reference evidence="1" key="1">
    <citation type="submission" date="2023-06" db="EMBL/GenBank/DDBJ databases">
        <title>Genomic analysis of the entomopathogenic nematode Steinernema hermaphroditum.</title>
        <authorList>
            <person name="Schwarz E.M."/>
            <person name="Heppert J.K."/>
            <person name="Baniya A."/>
            <person name="Schwartz H.T."/>
            <person name="Tan C.-H."/>
            <person name="Antoshechkin I."/>
            <person name="Sternberg P.W."/>
            <person name="Goodrich-Blair H."/>
            <person name="Dillman A.R."/>
        </authorList>
    </citation>
    <scope>NUCLEOTIDE SEQUENCE</scope>
    <source>
        <strain evidence="1">PS9179</strain>
        <tissue evidence="1">Whole animal</tissue>
    </source>
</reference>
<gene>
    <name evidence="1" type="ORF">QR680_011512</name>
</gene>
<evidence type="ECO:0000313" key="2">
    <source>
        <dbReference type="Proteomes" id="UP001175271"/>
    </source>
</evidence>
<sequence>MPSQKVMVEMDNRHVVPYNSMFLLKYGCHHNIEYIGEERCADYVMKYICVMRVFYDICKGTDMAYIRVSEDPLRKDPKAIKPNNADKIIKVNSGIKTGNAIEKNTTSKEQPDVNRDE</sequence>